<proteinExistence type="predicted"/>
<dbReference type="AlphaFoldDB" id="A0A0A9CJ51"/>
<evidence type="ECO:0000313" key="1">
    <source>
        <dbReference type="EMBL" id="JAD73425.1"/>
    </source>
</evidence>
<sequence>MKMESRRWKIVECFTSFCSFVNYPYQSWFILLGSSRG</sequence>
<protein>
    <submittedName>
        <fullName evidence="1">Uncharacterized protein</fullName>
    </submittedName>
</protein>
<dbReference type="EMBL" id="GBRH01224470">
    <property type="protein sequence ID" value="JAD73425.1"/>
    <property type="molecule type" value="Transcribed_RNA"/>
</dbReference>
<organism evidence="1">
    <name type="scientific">Arundo donax</name>
    <name type="common">Giant reed</name>
    <name type="synonym">Donax arundinaceus</name>
    <dbReference type="NCBI Taxonomy" id="35708"/>
    <lineage>
        <taxon>Eukaryota</taxon>
        <taxon>Viridiplantae</taxon>
        <taxon>Streptophyta</taxon>
        <taxon>Embryophyta</taxon>
        <taxon>Tracheophyta</taxon>
        <taxon>Spermatophyta</taxon>
        <taxon>Magnoliopsida</taxon>
        <taxon>Liliopsida</taxon>
        <taxon>Poales</taxon>
        <taxon>Poaceae</taxon>
        <taxon>PACMAD clade</taxon>
        <taxon>Arundinoideae</taxon>
        <taxon>Arundineae</taxon>
        <taxon>Arundo</taxon>
    </lineage>
</organism>
<accession>A0A0A9CJ51</accession>
<reference evidence="1" key="2">
    <citation type="journal article" date="2015" name="Data Brief">
        <title>Shoot transcriptome of the giant reed, Arundo donax.</title>
        <authorList>
            <person name="Barrero R.A."/>
            <person name="Guerrero F.D."/>
            <person name="Moolhuijzen P."/>
            <person name="Goolsby J.A."/>
            <person name="Tidwell J."/>
            <person name="Bellgard S.E."/>
            <person name="Bellgard M.I."/>
        </authorList>
    </citation>
    <scope>NUCLEOTIDE SEQUENCE</scope>
    <source>
        <tissue evidence="1">Shoot tissue taken approximately 20 cm above the soil surface</tissue>
    </source>
</reference>
<name>A0A0A9CJ51_ARUDO</name>
<reference evidence="1" key="1">
    <citation type="submission" date="2014-09" db="EMBL/GenBank/DDBJ databases">
        <authorList>
            <person name="Magalhaes I.L.F."/>
            <person name="Oliveira U."/>
            <person name="Santos F.R."/>
            <person name="Vidigal T.H.D.A."/>
            <person name="Brescovit A.D."/>
            <person name="Santos A.J."/>
        </authorList>
    </citation>
    <scope>NUCLEOTIDE SEQUENCE</scope>
    <source>
        <tissue evidence="1">Shoot tissue taken approximately 20 cm above the soil surface</tissue>
    </source>
</reference>